<dbReference type="STRING" id="1073089.A0A1L9RM85"/>
<reference evidence="4" key="1">
    <citation type="journal article" date="2017" name="Genome Biol.">
        <title>Comparative genomics reveals high biological diversity and specific adaptations in the industrially and medically important fungal genus Aspergillus.</title>
        <authorList>
            <person name="de Vries R.P."/>
            <person name="Riley R."/>
            <person name="Wiebenga A."/>
            <person name="Aguilar-Osorio G."/>
            <person name="Amillis S."/>
            <person name="Uchima C.A."/>
            <person name="Anderluh G."/>
            <person name="Asadollahi M."/>
            <person name="Askin M."/>
            <person name="Barry K."/>
            <person name="Battaglia E."/>
            <person name="Bayram O."/>
            <person name="Benocci T."/>
            <person name="Braus-Stromeyer S.A."/>
            <person name="Caldana C."/>
            <person name="Canovas D."/>
            <person name="Cerqueira G.C."/>
            <person name="Chen F."/>
            <person name="Chen W."/>
            <person name="Choi C."/>
            <person name="Clum A."/>
            <person name="Dos Santos R.A."/>
            <person name="Damasio A.R."/>
            <person name="Diallinas G."/>
            <person name="Emri T."/>
            <person name="Fekete E."/>
            <person name="Flipphi M."/>
            <person name="Freyberg S."/>
            <person name="Gallo A."/>
            <person name="Gournas C."/>
            <person name="Habgood R."/>
            <person name="Hainaut M."/>
            <person name="Harispe M.L."/>
            <person name="Henrissat B."/>
            <person name="Hilden K.S."/>
            <person name="Hope R."/>
            <person name="Hossain A."/>
            <person name="Karabika E."/>
            <person name="Karaffa L."/>
            <person name="Karanyi Z."/>
            <person name="Krasevec N."/>
            <person name="Kuo A."/>
            <person name="Kusch H."/>
            <person name="LaButti K."/>
            <person name="Lagendijk E.L."/>
            <person name="Lapidus A."/>
            <person name="Levasseur A."/>
            <person name="Lindquist E."/>
            <person name="Lipzen A."/>
            <person name="Logrieco A.F."/>
            <person name="MacCabe A."/>
            <person name="Maekelae M.R."/>
            <person name="Malavazi I."/>
            <person name="Melin P."/>
            <person name="Meyer V."/>
            <person name="Mielnichuk N."/>
            <person name="Miskei M."/>
            <person name="Molnar A.P."/>
            <person name="Mule G."/>
            <person name="Ngan C.Y."/>
            <person name="Orejas M."/>
            <person name="Orosz E."/>
            <person name="Ouedraogo J.P."/>
            <person name="Overkamp K.M."/>
            <person name="Park H.-S."/>
            <person name="Perrone G."/>
            <person name="Piumi F."/>
            <person name="Punt P.J."/>
            <person name="Ram A.F."/>
            <person name="Ramon A."/>
            <person name="Rauscher S."/>
            <person name="Record E."/>
            <person name="Riano-Pachon D.M."/>
            <person name="Robert V."/>
            <person name="Roehrig J."/>
            <person name="Ruller R."/>
            <person name="Salamov A."/>
            <person name="Salih N.S."/>
            <person name="Samson R.A."/>
            <person name="Sandor E."/>
            <person name="Sanguinetti M."/>
            <person name="Schuetze T."/>
            <person name="Sepcic K."/>
            <person name="Shelest E."/>
            <person name="Sherlock G."/>
            <person name="Sophianopoulou V."/>
            <person name="Squina F.M."/>
            <person name="Sun H."/>
            <person name="Susca A."/>
            <person name="Todd R.B."/>
            <person name="Tsang A."/>
            <person name="Unkles S.E."/>
            <person name="van de Wiele N."/>
            <person name="van Rossen-Uffink D."/>
            <person name="Oliveira J.V."/>
            <person name="Vesth T.C."/>
            <person name="Visser J."/>
            <person name="Yu J.-H."/>
            <person name="Zhou M."/>
            <person name="Andersen M.R."/>
            <person name="Archer D.B."/>
            <person name="Baker S.E."/>
            <person name="Benoit I."/>
            <person name="Brakhage A.A."/>
            <person name="Braus G.H."/>
            <person name="Fischer R."/>
            <person name="Frisvad J.C."/>
            <person name="Goldman G.H."/>
            <person name="Houbraken J."/>
            <person name="Oakley B."/>
            <person name="Pocsi I."/>
            <person name="Scazzocchio C."/>
            <person name="Seiboth B."/>
            <person name="vanKuyk P.A."/>
            <person name="Wortman J."/>
            <person name="Dyer P.S."/>
            <person name="Grigoriev I.V."/>
        </authorList>
    </citation>
    <scope>NUCLEOTIDE SEQUENCE [LARGE SCALE GENOMIC DNA]</scope>
    <source>
        <strain evidence="4">DTO 134E9</strain>
    </source>
</reference>
<evidence type="ECO:0000256" key="1">
    <source>
        <dbReference type="ARBA" id="ARBA00022801"/>
    </source>
</evidence>
<dbReference type="PANTHER" id="PTHR43794">
    <property type="entry name" value="AMINOHYDROLASE SSNA-RELATED"/>
    <property type="match status" value="1"/>
</dbReference>
<dbReference type="VEuPathDB" id="FungiDB:ASPWEDRAFT_41169"/>
<dbReference type="SUPFAM" id="SSF51556">
    <property type="entry name" value="Metallo-dependent hydrolases"/>
    <property type="match status" value="1"/>
</dbReference>
<dbReference type="Pfam" id="PF01979">
    <property type="entry name" value="Amidohydro_1"/>
    <property type="match status" value="1"/>
</dbReference>
<dbReference type="GO" id="GO:0016810">
    <property type="term" value="F:hydrolase activity, acting on carbon-nitrogen (but not peptide) bonds"/>
    <property type="evidence" value="ECO:0007669"/>
    <property type="project" value="InterPro"/>
</dbReference>
<dbReference type="Proteomes" id="UP000184383">
    <property type="component" value="Unassembled WGS sequence"/>
</dbReference>
<keyword evidence="1" id="KW-0378">Hydrolase</keyword>
<dbReference type="Gene3D" id="2.30.40.10">
    <property type="entry name" value="Urease, subunit C, domain 1"/>
    <property type="match status" value="1"/>
</dbReference>
<dbReference type="SUPFAM" id="SSF51338">
    <property type="entry name" value="Composite domain of metallo-dependent hydrolases"/>
    <property type="match status" value="1"/>
</dbReference>
<evidence type="ECO:0000313" key="4">
    <source>
        <dbReference type="Proteomes" id="UP000184383"/>
    </source>
</evidence>
<dbReference type="AlphaFoldDB" id="A0A1L9RM85"/>
<accession>A0A1L9RM85</accession>
<gene>
    <name evidence="3" type="ORF">ASPWEDRAFT_41169</name>
</gene>
<dbReference type="PANTHER" id="PTHR43794:SF11">
    <property type="entry name" value="AMIDOHYDROLASE-RELATED DOMAIN-CONTAINING PROTEIN"/>
    <property type="match status" value="1"/>
</dbReference>
<dbReference type="InterPro" id="IPR011059">
    <property type="entry name" value="Metal-dep_hydrolase_composite"/>
</dbReference>
<dbReference type="GeneID" id="63751339"/>
<dbReference type="OrthoDB" id="194468at2759"/>
<name>A0A1L9RM85_ASPWE</name>
<proteinExistence type="predicted"/>
<protein>
    <recommendedName>
        <fullName evidence="2">Amidohydrolase-related domain-containing protein</fullName>
    </recommendedName>
</protein>
<dbReference type="Gene3D" id="3.20.20.140">
    <property type="entry name" value="Metal-dependent hydrolases"/>
    <property type="match status" value="1"/>
</dbReference>
<dbReference type="RefSeq" id="XP_040689623.1">
    <property type="nucleotide sequence ID" value="XM_040835491.1"/>
</dbReference>
<keyword evidence="4" id="KW-1185">Reference proteome</keyword>
<dbReference type="InterPro" id="IPR032466">
    <property type="entry name" value="Metal_Hydrolase"/>
</dbReference>
<dbReference type="EMBL" id="KV878212">
    <property type="protein sequence ID" value="OJJ35947.1"/>
    <property type="molecule type" value="Genomic_DNA"/>
</dbReference>
<dbReference type="InterPro" id="IPR006680">
    <property type="entry name" value="Amidohydro-rel"/>
</dbReference>
<organism evidence="3 4">
    <name type="scientific">Aspergillus wentii DTO 134E9</name>
    <dbReference type="NCBI Taxonomy" id="1073089"/>
    <lineage>
        <taxon>Eukaryota</taxon>
        <taxon>Fungi</taxon>
        <taxon>Dikarya</taxon>
        <taxon>Ascomycota</taxon>
        <taxon>Pezizomycotina</taxon>
        <taxon>Eurotiomycetes</taxon>
        <taxon>Eurotiomycetidae</taxon>
        <taxon>Eurotiales</taxon>
        <taxon>Aspergillaceae</taxon>
        <taxon>Aspergillus</taxon>
        <taxon>Aspergillus subgen. Cremei</taxon>
    </lineage>
</organism>
<dbReference type="InterPro" id="IPR050287">
    <property type="entry name" value="MTA/SAH_deaminase"/>
</dbReference>
<evidence type="ECO:0000259" key="2">
    <source>
        <dbReference type="Pfam" id="PF01979"/>
    </source>
</evidence>
<sequence length="472" mass="51829">MASRILLRNGTILVHEGDKVKWLKEHDLLIEGNAIGQIGQALPSTSGCREIDCTSKIISPGFIDAHHHLWQSQLKGRHGDQGFMEYMAAGNFQSYNYLPEDVFWGQLTGCLESIDSGVTTVVDHAHMTYSPDHAEEGIRASVSSGIRTFFCYSLIRRIKEWSSTVKYDENVLPDWWLPTLATLVKAAPFGNGRVNLGLALDFSIPHDIVVGLWNKSAELGIQLVTTHYAAHFMPNVVQILSENNLLASNVLVSHGNGISECDAKTMTQNDMFICSTPETEMQMGLGDTVAFRPDVKSHTCVGVDCHSNNSSDILTQMRLALQHTRATDNAMALQNGQYPSVHVKLEEAFNLGTIQGAKAINMESQIGSLAEGKKADIVIFDASSPSLLCAAQESPLAAILLHASVRDMHTVIVDGQVRKENGRLTQVEVWKGLDGEERSLLEWSDVAQRVLESRERILERTVGQDIGAALQG</sequence>
<feature type="domain" description="Amidohydrolase-related" evidence="2">
    <location>
        <begin position="57"/>
        <end position="417"/>
    </location>
</feature>
<evidence type="ECO:0000313" key="3">
    <source>
        <dbReference type="EMBL" id="OJJ35947.1"/>
    </source>
</evidence>